<feature type="region of interest" description="Disordered" evidence="1">
    <location>
        <begin position="298"/>
        <end position="338"/>
    </location>
</feature>
<feature type="compositionally biased region" description="Basic and acidic residues" evidence="1">
    <location>
        <begin position="326"/>
        <end position="338"/>
    </location>
</feature>
<dbReference type="RefSeq" id="WP_345724389.1">
    <property type="nucleotide sequence ID" value="NZ_BAABRU010000024.1"/>
</dbReference>
<evidence type="ECO:0000313" key="3">
    <source>
        <dbReference type="Proteomes" id="UP001428290"/>
    </source>
</evidence>
<reference evidence="2 3" key="1">
    <citation type="submission" date="2024-02" db="EMBL/GenBank/DDBJ databases">
        <title>Herpetosiphon gulosus NBRC 112829.</title>
        <authorList>
            <person name="Ichikawa N."/>
            <person name="Katano-Makiyama Y."/>
            <person name="Hidaka K."/>
        </authorList>
    </citation>
    <scope>NUCLEOTIDE SEQUENCE [LARGE SCALE GENOMIC DNA]</scope>
    <source>
        <strain evidence="2 3">NBRC 112829</strain>
    </source>
</reference>
<dbReference type="EMBL" id="BAABRU010000024">
    <property type="protein sequence ID" value="GAA5530793.1"/>
    <property type="molecule type" value="Genomic_DNA"/>
</dbReference>
<sequence length="558" mass="61580">MPSTHPSGGAEVMRNPSWLAAPDRSYLWFPTKLAETLAHAPLALGIYALIVRRWLVNHTSVPLSALDIQTYDPSLTRAKIRTAFDQLIAGHWLAIPNPPQHGCKIAYVPTWGRQREGVRQWDTTQSFNRGRVATHRLDRTILDTYLGRIEPRQHGQPLITRYLTTPALTLTDVGVYMLLVAGVPHRHATATLQRRGLCQQNVPLAIPTMMEIMAQGTMSLHGAQHLQLLPRGGIMRPSDPDSRPNLFFVEPDLATIMVTTMATNLAMTDSVSEDGFEALGSEKTAVACEQKNVTGRSCKIGRRNQPPENTLHSIQNGGGVSFSDSTNERLEREPEQDVLEPKTRIIPAARNIMSTPDTPQVALLRSLAIRPKQVLEFAAIDLATLETVVADARQRSGIRDIGGWVVSILRDIQNHGWEPAAAKWQIDQPCDFEASLSRWYAFVGQDVPSDGAAEDAAEACIESAPPPVVVDWATLEPLLDPTVTDTALAAQEPPHRPLWIPAVLWLRLRASVRMLLLASRCDGRSITAGDAWRQAQLALPAYRTVLPAFIHACEALRE</sequence>
<gene>
    <name evidence="2" type="ORF">Hgul01_04616</name>
</gene>
<proteinExistence type="predicted"/>
<protein>
    <recommendedName>
        <fullName evidence="4">DnaA N-terminal domain-containing protein</fullName>
    </recommendedName>
</protein>
<keyword evidence="3" id="KW-1185">Reference proteome</keyword>
<comment type="caution">
    <text evidence="2">The sequence shown here is derived from an EMBL/GenBank/DDBJ whole genome shotgun (WGS) entry which is preliminary data.</text>
</comment>
<dbReference type="Proteomes" id="UP001428290">
    <property type="component" value="Unassembled WGS sequence"/>
</dbReference>
<organism evidence="2 3">
    <name type="scientific">Herpetosiphon gulosus</name>
    <dbReference type="NCBI Taxonomy" id="1973496"/>
    <lineage>
        <taxon>Bacteria</taxon>
        <taxon>Bacillati</taxon>
        <taxon>Chloroflexota</taxon>
        <taxon>Chloroflexia</taxon>
        <taxon>Herpetosiphonales</taxon>
        <taxon>Herpetosiphonaceae</taxon>
        <taxon>Herpetosiphon</taxon>
    </lineage>
</organism>
<evidence type="ECO:0000313" key="2">
    <source>
        <dbReference type="EMBL" id="GAA5530793.1"/>
    </source>
</evidence>
<feature type="compositionally biased region" description="Polar residues" evidence="1">
    <location>
        <begin position="306"/>
        <end position="315"/>
    </location>
</feature>
<accession>A0ABP9X5Y2</accession>
<name>A0ABP9X5Y2_9CHLR</name>
<evidence type="ECO:0000256" key="1">
    <source>
        <dbReference type="SAM" id="MobiDB-lite"/>
    </source>
</evidence>
<evidence type="ECO:0008006" key="4">
    <source>
        <dbReference type="Google" id="ProtNLM"/>
    </source>
</evidence>